<reference evidence="2" key="1">
    <citation type="submission" date="2022-06" db="EMBL/GenBank/DDBJ databases">
        <title>Amycolatopsis iheyaensis sp. nov., a new species of the genus Amycolatopsis isolated from soil in Iheya island, Japan.</title>
        <authorList>
            <person name="Ngamcharungchit C."/>
            <person name="Kanto H."/>
            <person name="Take A."/>
            <person name="Intra B."/>
            <person name="Matsumoto A."/>
            <person name="Panbangred W."/>
            <person name="Inahashi Y."/>
        </authorList>
    </citation>
    <scope>NUCLEOTIDE SEQUENCE</scope>
    <source>
        <strain evidence="2">OK19-0408</strain>
    </source>
</reference>
<evidence type="ECO:0000313" key="2">
    <source>
        <dbReference type="EMBL" id="MCR6489780.1"/>
    </source>
</evidence>
<keyword evidence="1" id="KW-0732">Signal</keyword>
<feature type="signal peptide" evidence="1">
    <location>
        <begin position="1"/>
        <end position="33"/>
    </location>
</feature>
<dbReference type="Proteomes" id="UP001144096">
    <property type="component" value="Unassembled WGS sequence"/>
</dbReference>
<dbReference type="Pfam" id="PF12385">
    <property type="entry name" value="Peptidase_C70"/>
    <property type="match status" value="1"/>
</dbReference>
<proteinExistence type="predicted"/>
<gene>
    <name evidence="2" type="ORF">M8542_43910</name>
</gene>
<dbReference type="EMBL" id="JAMXQV010000036">
    <property type="protein sequence ID" value="MCR6489780.1"/>
    <property type="molecule type" value="Genomic_DNA"/>
</dbReference>
<name>A0A9X2NPY3_9PSEU</name>
<keyword evidence="3" id="KW-1185">Reference proteome</keyword>
<evidence type="ECO:0008006" key="4">
    <source>
        <dbReference type="Google" id="ProtNLM"/>
    </source>
</evidence>
<dbReference type="InterPro" id="IPR022118">
    <property type="entry name" value="Peptidase_C70_AvrRpt2"/>
</dbReference>
<comment type="caution">
    <text evidence="2">The sequence shown here is derived from an EMBL/GenBank/DDBJ whole genome shotgun (WGS) entry which is preliminary data.</text>
</comment>
<organism evidence="2 3">
    <name type="scientific">Amycolatopsis iheyensis</name>
    <dbReference type="NCBI Taxonomy" id="2945988"/>
    <lineage>
        <taxon>Bacteria</taxon>
        <taxon>Bacillati</taxon>
        <taxon>Actinomycetota</taxon>
        <taxon>Actinomycetes</taxon>
        <taxon>Pseudonocardiales</taxon>
        <taxon>Pseudonocardiaceae</taxon>
        <taxon>Amycolatopsis</taxon>
    </lineage>
</organism>
<accession>A0A9X2NPY3</accession>
<evidence type="ECO:0000256" key="1">
    <source>
        <dbReference type="SAM" id="SignalP"/>
    </source>
</evidence>
<evidence type="ECO:0000313" key="3">
    <source>
        <dbReference type="Proteomes" id="UP001144096"/>
    </source>
</evidence>
<dbReference type="RefSeq" id="WP_257926350.1">
    <property type="nucleotide sequence ID" value="NZ_JAMXQV010000036.1"/>
</dbReference>
<protein>
    <recommendedName>
        <fullName evidence="4">Papain like cysteine protease AvrRpt2</fullName>
    </recommendedName>
</protein>
<dbReference type="AlphaFoldDB" id="A0A9X2NPY3"/>
<sequence>MVIALDRKAFGMALACCAAVTAATLALAPTAGAATPGGPAAPVPNGLTLTHPLKDNSHFKLAAAGRAATAAVSLDYSQQVQQNDEWCWAADGASIEQFHGASTSQEDFCAAGKGTMPGYCPNEAAQIDEIVNGFHGTGFSADSAGGAVSYSAITQQIDAGNPALTGIYWTSGGGHAEVIYGYDAANQSMDVGDPWPTYQRYRTQSYNDYLQNSEFTWGDTVVDIAAGR</sequence>
<dbReference type="Gene3D" id="3.90.70.10">
    <property type="entry name" value="Cysteine proteinases"/>
    <property type="match status" value="1"/>
</dbReference>
<feature type="chain" id="PRO_5040954644" description="Papain like cysteine protease AvrRpt2" evidence="1">
    <location>
        <begin position="34"/>
        <end position="228"/>
    </location>
</feature>